<evidence type="ECO:0000313" key="1">
    <source>
        <dbReference type="EMBL" id="KAJ7403776.1"/>
    </source>
</evidence>
<dbReference type="PANTHER" id="PTHR33332">
    <property type="entry name" value="REVERSE TRANSCRIPTASE DOMAIN-CONTAINING PROTEIN"/>
    <property type="match status" value="1"/>
</dbReference>
<dbReference type="Proteomes" id="UP001145742">
    <property type="component" value="Unassembled WGS sequence"/>
</dbReference>
<sequence>MTIVHPQGSALGPVLLNIFSSDTDSQIECILSKSADNTNLCGAVNTQRELDRFEKWSCASPVKFNKAKCKILHPGWCNPKRKYRPGRECALEEEDLGFLVDKKKARLRAAGSS</sequence>
<name>A0ABQ9CQG4_9PASS</name>
<evidence type="ECO:0000313" key="2">
    <source>
        <dbReference type="Proteomes" id="UP001145742"/>
    </source>
</evidence>
<keyword evidence="2" id="KW-1185">Reference proteome</keyword>
<reference evidence="1" key="1">
    <citation type="submission" date="2019-10" db="EMBL/GenBank/DDBJ databases">
        <authorList>
            <person name="Soares A.E.R."/>
            <person name="Aleixo A."/>
            <person name="Schneider P."/>
            <person name="Miyaki C.Y."/>
            <person name="Schneider M.P."/>
            <person name="Mello C."/>
            <person name="Vasconcelos A.T.R."/>
        </authorList>
    </citation>
    <scope>NUCLEOTIDE SEQUENCE</scope>
    <source>
        <tissue evidence="1">Muscle</tissue>
    </source>
</reference>
<gene>
    <name evidence="1" type="ORF">WISP_149208</name>
</gene>
<comment type="caution">
    <text evidence="1">The sequence shown here is derived from an EMBL/GenBank/DDBJ whole genome shotgun (WGS) entry which is preliminary data.</text>
</comment>
<proteinExistence type="predicted"/>
<dbReference type="EMBL" id="WHWB01034807">
    <property type="protein sequence ID" value="KAJ7403776.1"/>
    <property type="molecule type" value="Genomic_DNA"/>
</dbReference>
<accession>A0ABQ9CQG4</accession>
<protein>
    <submittedName>
        <fullName evidence="1">Rna-directed dna polymerase from mobile element jockey-like</fullName>
    </submittedName>
</protein>
<organism evidence="1 2">
    <name type="scientific">Willisornis vidua</name>
    <name type="common">Xingu scale-backed antbird</name>
    <dbReference type="NCBI Taxonomy" id="1566151"/>
    <lineage>
        <taxon>Eukaryota</taxon>
        <taxon>Metazoa</taxon>
        <taxon>Chordata</taxon>
        <taxon>Craniata</taxon>
        <taxon>Vertebrata</taxon>
        <taxon>Euteleostomi</taxon>
        <taxon>Archelosauria</taxon>
        <taxon>Archosauria</taxon>
        <taxon>Dinosauria</taxon>
        <taxon>Saurischia</taxon>
        <taxon>Theropoda</taxon>
        <taxon>Coelurosauria</taxon>
        <taxon>Aves</taxon>
        <taxon>Neognathae</taxon>
        <taxon>Neoaves</taxon>
        <taxon>Telluraves</taxon>
        <taxon>Australaves</taxon>
        <taxon>Passeriformes</taxon>
        <taxon>Thamnophilidae</taxon>
        <taxon>Willisornis</taxon>
    </lineage>
</organism>